<sequence length="167" mass="18615">MTSKPSWTTIQCAHHVFSIECGPNNVTTTLRLAFDRAVIDSQCFTLCGQQNVSVALSGMLFYHPFDESYDLFLNDTTAVVSRFDWFHDFSLPDLSPLWSIIVNHWKFAVATAVMLAITLLLTYLFGPIVLFYIFRAVLGIASVALRIALEAAQLFASIVVVCARTIT</sequence>
<name>A0A0N4XRC6_NIPBR</name>
<keyword evidence="1" id="KW-0812">Transmembrane</keyword>
<keyword evidence="3" id="KW-1185">Reference proteome</keyword>
<gene>
    <name evidence="2" type="ORF">NBR_LOCUS5079</name>
</gene>
<keyword evidence="1" id="KW-0472">Membrane</keyword>
<feature type="transmembrane region" description="Helical" evidence="1">
    <location>
        <begin position="107"/>
        <end position="134"/>
    </location>
</feature>
<evidence type="ECO:0000313" key="2">
    <source>
        <dbReference type="EMBL" id="VDL68668.1"/>
    </source>
</evidence>
<evidence type="ECO:0000256" key="1">
    <source>
        <dbReference type="SAM" id="Phobius"/>
    </source>
</evidence>
<dbReference type="EMBL" id="UYSL01011186">
    <property type="protein sequence ID" value="VDL68668.1"/>
    <property type="molecule type" value="Genomic_DNA"/>
</dbReference>
<accession>A0A0N4XRC6</accession>
<reference evidence="2 3" key="2">
    <citation type="submission" date="2018-11" db="EMBL/GenBank/DDBJ databases">
        <authorList>
            <consortium name="Pathogen Informatics"/>
        </authorList>
    </citation>
    <scope>NUCLEOTIDE SEQUENCE [LARGE SCALE GENOMIC DNA]</scope>
</reference>
<dbReference type="WBParaSite" id="NBR_0000507801-mRNA-1">
    <property type="protein sequence ID" value="NBR_0000507801-mRNA-1"/>
    <property type="gene ID" value="NBR_0000507801"/>
</dbReference>
<keyword evidence="1" id="KW-1133">Transmembrane helix</keyword>
<proteinExistence type="predicted"/>
<dbReference type="Gene3D" id="2.60.40.3770">
    <property type="match status" value="1"/>
</dbReference>
<evidence type="ECO:0000313" key="3">
    <source>
        <dbReference type="Proteomes" id="UP000271162"/>
    </source>
</evidence>
<reference evidence="4" key="1">
    <citation type="submission" date="2017-02" db="UniProtKB">
        <authorList>
            <consortium name="WormBaseParasite"/>
        </authorList>
    </citation>
    <scope>IDENTIFICATION</scope>
</reference>
<feature type="transmembrane region" description="Helical" evidence="1">
    <location>
        <begin position="140"/>
        <end position="163"/>
    </location>
</feature>
<dbReference type="STRING" id="27835.A0A0N4XRC6"/>
<protein>
    <submittedName>
        <fullName evidence="4">Transmembrane protein</fullName>
    </submittedName>
</protein>
<organism evidence="4">
    <name type="scientific">Nippostrongylus brasiliensis</name>
    <name type="common">Rat hookworm</name>
    <dbReference type="NCBI Taxonomy" id="27835"/>
    <lineage>
        <taxon>Eukaryota</taxon>
        <taxon>Metazoa</taxon>
        <taxon>Ecdysozoa</taxon>
        <taxon>Nematoda</taxon>
        <taxon>Chromadorea</taxon>
        <taxon>Rhabditida</taxon>
        <taxon>Rhabditina</taxon>
        <taxon>Rhabditomorpha</taxon>
        <taxon>Strongyloidea</taxon>
        <taxon>Heligmosomidae</taxon>
        <taxon>Nippostrongylus</taxon>
    </lineage>
</organism>
<dbReference type="Proteomes" id="UP000271162">
    <property type="component" value="Unassembled WGS sequence"/>
</dbReference>
<evidence type="ECO:0000313" key="4">
    <source>
        <dbReference type="WBParaSite" id="NBR_0000507801-mRNA-1"/>
    </source>
</evidence>
<dbReference type="AlphaFoldDB" id="A0A0N4XRC6"/>